<dbReference type="GO" id="GO:0020037">
    <property type="term" value="F:heme binding"/>
    <property type="evidence" value="ECO:0007669"/>
    <property type="project" value="InterPro"/>
</dbReference>
<proteinExistence type="inferred from homology"/>
<organism evidence="8 9">
    <name type="scientific">Cudoniella acicularis</name>
    <dbReference type="NCBI Taxonomy" id="354080"/>
    <lineage>
        <taxon>Eukaryota</taxon>
        <taxon>Fungi</taxon>
        <taxon>Dikarya</taxon>
        <taxon>Ascomycota</taxon>
        <taxon>Pezizomycotina</taxon>
        <taxon>Leotiomycetes</taxon>
        <taxon>Helotiales</taxon>
        <taxon>Tricladiaceae</taxon>
        <taxon>Cudoniella</taxon>
    </lineage>
</organism>
<dbReference type="Proteomes" id="UP000566819">
    <property type="component" value="Unassembled WGS sequence"/>
</dbReference>
<comment type="similarity">
    <text evidence="2">Belongs to the cytochrome P450 family.</text>
</comment>
<evidence type="ECO:0000313" key="9">
    <source>
        <dbReference type="Proteomes" id="UP000566819"/>
    </source>
</evidence>
<evidence type="ECO:0000256" key="1">
    <source>
        <dbReference type="ARBA" id="ARBA00001971"/>
    </source>
</evidence>
<evidence type="ECO:0000256" key="4">
    <source>
        <dbReference type="ARBA" id="ARBA00023002"/>
    </source>
</evidence>
<evidence type="ECO:0000256" key="2">
    <source>
        <dbReference type="ARBA" id="ARBA00010617"/>
    </source>
</evidence>
<dbReference type="PANTHER" id="PTHR24287:SF19">
    <property type="entry name" value="CYTOCHROME P450"/>
    <property type="match status" value="1"/>
</dbReference>
<reference evidence="8 9" key="1">
    <citation type="submission" date="2020-03" db="EMBL/GenBank/DDBJ databases">
        <title>Draft Genome Sequence of Cudoniella acicularis.</title>
        <authorList>
            <person name="Buettner E."/>
            <person name="Kellner H."/>
        </authorList>
    </citation>
    <scope>NUCLEOTIDE SEQUENCE [LARGE SCALE GENOMIC DNA]</scope>
    <source>
        <strain evidence="8 9">DSM 108380</strain>
    </source>
</reference>
<dbReference type="EMBL" id="JAAMPI010001931">
    <property type="protein sequence ID" value="KAF4621708.1"/>
    <property type="molecule type" value="Genomic_DNA"/>
</dbReference>
<dbReference type="GO" id="GO:0016712">
    <property type="term" value="F:oxidoreductase activity, acting on paired donors, with incorporation or reduction of molecular oxygen, reduced flavin or flavoprotein as one donor, and incorporation of one atom of oxygen"/>
    <property type="evidence" value="ECO:0007669"/>
    <property type="project" value="InterPro"/>
</dbReference>
<accession>A0A8H4R3G0</accession>
<keyword evidence="6" id="KW-0503">Monooxygenase</keyword>
<dbReference type="InterPro" id="IPR023631">
    <property type="entry name" value="Amidase_dom"/>
</dbReference>
<evidence type="ECO:0000256" key="5">
    <source>
        <dbReference type="ARBA" id="ARBA00023004"/>
    </source>
</evidence>
<protein>
    <recommendedName>
        <fullName evidence="7">Amidase domain-containing protein</fullName>
    </recommendedName>
</protein>
<dbReference type="InterPro" id="IPR002974">
    <property type="entry name" value="Cyt_P450_E_CYP52_ascomycetes"/>
</dbReference>
<dbReference type="AlphaFoldDB" id="A0A8H4R3G0"/>
<evidence type="ECO:0000256" key="3">
    <source>
        <dbReference type="ARBA" id="ARBA00022723"/>
    </source>
</evidence>
<evidence type="ECO:0000256" key="6">
    <source>
        <dbReference type="ARBA" id="ARBA00023033"/>
    </source>
</evidence>
<dbReference type="GO" id="GO:0005506">
    <property type="term" value="F:iron ion binding"/>
    <property type="evidence" value="ECO:0007669"/>
    <property type="project" value="InterPro"/>
</dbReference>
<evidence type="ECO:0000313" key="8">
    <source>
        <dbReference type="EMBL" id="KAF4621708.1"/>
    </source>
</evidence>
<dbReference type="Gene3D" id="1.10.630.10">
    <property type="entry name" value="Cytochrome P450"/>
    <property type="match status" value="1"/>
</dbReference>
<evidence type="ECO:0000259" key="7">
    <source>
        <dbReference type="Pfam" id="PF01425"/>
    </source>
</evidence>
<keyword evidence="4" id="KW-0560">Oxidoreductase</keyword>
<keyword evidence="3" id="KW-0479">Metal-binding</keyword>
<dbReference type="PANTHER" id="PTHR24287">
    <property type="entry name" value="P450, PUTATIVE (EUROFUNG)-RELATED"/>
    <property type="match status" value="1"/>
</dbReference>
<dbReference type="OrthoDB" id="1470350at2759"/>
<dbReference type="SUPFAM" id="SSF75304">
    <property type="entry name" value="Amidase signature (AS) enzymes"/>
    <property type="match status" value="1"/>
</dbReference>
<gene>
    <name evidence="8" type="ORF">G7Y89_g14497</name>
</gene>
<dbReference type="InterPro" id="IPR036396">
    <property type="entry name" value="Cyt_P450_sf"/>
</dbReference>
<comment type="cofactor">
    <cofactor evidence="1">
        <name>heme</name>
        <dbReference type="ChEBI" id="CHEBI:30413"/>
    </cofactor>
</comment>
<keyword evidence="5" id="KW-0408">Iron</keyword>
<dbReference type="InterPro" id="IPR047146">
    <property type="entry name" value="Cyt_P450_E_CYP52_fungi"/>
</dbReference>
<dbReference type="SUPFAM" id="SSF48264">
    <property type="entry name" value="Cytochrome P450"/>
    <property type="match status" value="1"/>
</dbReference>
<dbReference type="Gene3D" id="3.90.1300.10">
    <property type="entry name" value="Amidase signature (AS) domain"/>
    <property type="match status" value="2"/>
</dbReference>
<dbReference type="Pfam" id="PF00067">
    <property type="entry name" value="p450"/>
    <property type="match status" value="1"/>
</dbReference>
<sequence length="653" mass="74171">MGSVLELFGTVILLGVTCILLNKFQNRRNRYKIMLQHGCEEPPRYPHKDPFFGIDLYLDTVENVKALRLLNGWKERYQMYGRTFGGMSIGRPSVYTVDARNLQTVHALNFNHYGVQPIRRAPTLPFLGEGVFTMDGPFWEHSRALIRPTFTKKNVANLPVFEVHFKKFLELLPQDGSTVDLKPLLYRLFFDTSTEFLFSESMNTLSVETPFQTQKFLDAFHYAQRGMGLRIQLRKLRIFYRDRKWTESIEVAHAFADRYVDKALEFRKRFLESQIDDPVAKDPLPHESDNGHRYVLLEEMAKETNNRIELRNQVIHVFLAGHDSSAITIGHAIFHLCRNPEKWDKLHAEVLAAGDKHFTFVSLKNLKYLQYVIKETLRLHPVAPTDSRIAYQDTFLPTGGGASGQANRLPSLCNASIYDLSPALERRATTPVELTKAYLARISEVNGHFNAIIQVNSDAFSIAKELGEEQDAKGRRGSLHSIPILLKDIMATTDSMETTAASMCLVGCQPTKEATLIQELRAAGVLILRKTNMSEWATFRTVSGGTVDKQWQQRLAWPLRALALRPITRSVAEIAYLLDVLVHESSPTTNNYASSFTGKDLSGLRIGVPSSSFPSPDDVPLIEFRRALKILQDSGVEIIENTDYARFDQFKQL</sequence>
<dbReference type="InterPro" id="IPR036928">
    <property type="entry name" value="AS_sf"/>
</dbReference>
<name>A0A8H4R3G0_9HELO</name>
<dbReference type="PRINTS" id="PR01239">
    <property type="entry name" value="EP450IICYP52"/>
</dbReference>
<dbReference type="Pfam" id="PF01425">
    <property type="entry name" value="Amidase"/>
    <property type="match status" value="1"/>
</dbReference>
<feature type="domain" description="Amidase" evidence="7">
    <location>
        <begin position="433"/>
        <end position="542"/>
    </location>
</feature>
<keyword evidence="9" id="KW-1185">Reference proteome</keyword>
<comment type="caution">
    <text evidence="8">The sequence shown here is derived from an EMBL/GenBank/DDBJ whole genome shotgun (WGS) entry which is preliminary data.</text>
</comment>
<dbReference type="InterPro" id="IPR001128">
    <property type="entry name" value="Cyt_P450"/>
</dbReference>